<dbReference type="InParanoid" id="A0A1X2HNH5"/>
<evidence type="ECO:0000313" key="2">
    <source>
        <dbReference type="EMBL" id="ORZ00852.1"/>
    </source>
</evidence>
<dbReference type="EMBL" id="MCGN01000002">
    <property type="protein sequence ID" value="ORZ00852.1"/>
    <property type="molecule type" value="Genomic_DNA"/>
</dbReference>
<feature type="compositionally biased region" description="Polar residues" evidence="1">
    <location>
        <begin position="19"/>
        <end position="30"/>
    </location>
</feature>
<reference evidence="2 3" key="1">
    <citation type="submission" date="2016-07" db="EMBL/GenBank/DDBJ databases">
        <title>Pervasive Adenine N6-methylation of Active Genes in Fungi.</title>
        <authorList>
            <consortium name="DOE Joint Genome Institute"/>
            <person name="Mondo S.J."/>
            <person name="Dannebaum R.O."/>
            <person name="Kuo R.C."/>
            <person name="Labutti K."/>
            <person name="Haridas S."/>
            <person name="Kuo A."/>
            <person name="Salamov A."/>
            <person name="Ahrendt S.R."/>
            <person name="Lipzen A."/>
            <person name="Sullivan W."/>
            <person name="Andreopoulos W.B."/>
            <person name="Clum A."/>
            <person name="Lindquist E."/>
            <person name="Daum C."/>
            <person name="Ramamoorthy G.K."/>
            <person name="Gryganskyi A."/>
            <person name="Culley D."/>
            <person name="Magnuson J.K."/>
            <person name="James T.Y."/>
            <person name="O'Malley M.A."/>
            <person name="Stajich J.E."/>
            <person name="Spatafora J.W."/>
            <person name="Visel A."/>
            <person name="Grigoriev I.V."/>
        </authorList>
    </citation>
    <scope>NUCLEOTIDE SEQUENCE [LARGE SCALE GENOMIC DNA]</scope>
    <source>
        <strain evidence="2 3">NRRL 2496</strain>
    </source>
</reference>
<dbReference type="AlphaFoldDB" id="A0A1X2HNH5"/>
<feature type="compositionally biased region" description="Basic and acidic residues" evidence="1">
    <location>
        <begin position="7"/>
        <end position="16"/>
    </location>
</feature>
<feature type="region of interest" description="Disordered" evidence="1">
    <location>
        <begin position="1"/>
        <end position="60"/>
    </location>
</feature>
<comment type="caution">
    <text evidence="2">The sequence shown here is derived from an EMBL/GenBank/DDBJ whole genome shotgun (WGS) entry which is preliminary data.</text>
</comment>
<proteinExistence type="predicted"/>
<evidence type="ECO:0000313" key="3">
    <source>
        <dbReference type="Proteomes" id="UP000242180"/>
    </source>
</evidence>
<dbReference type="OrthoDB" id="2218844at2759"/>
<name>A0A1X2HNH5_SYNRA</name>
<dbReference type="Proteomes" id="UP000242180">
    <property type="component" value="Unassembled WGS sequence"/>
</dbReference>
<organism evidence="2 3">
    <name type="scientific">Syncephalastrum racemosum</name>
    <name type="common">Filamentous fungus</name>
    <dbReference type="NCBI Taxonomy" id="13706"/>
    <lineage>
        <taxon>Eukaryota</taxon>
        <taxon>Fungi</taxon>
        <taxon>Fungi incertae sedis</taxon>
        <taxon>Mucoromycota</taxon>
        <taxon>Mucoromycotina</taxon>
        <taxon>Mucoromycetes</taxon>
        <taxon>Mucorales</taxon>
        <taxon>Syncephalastraceae</taxon>
        <taxon>Syncephalastrum</taxon>
    </lineage>
</organism>
<protein>
    <submittedName>
        <fullName evidence="2">Uncharacterized protein</fullName>
    </submittedName>
</protein>
<keyword evidence="3" id="KW-1185">Reference proteome</keyword>
<dbReference type="OMA" id="GTDQMRQ"/>
<evidence type="ECO:0000256" key="1">
    <source>
        <dbReference type="SAM" id="MobiDB-lite"/>
    </source>
</evidence>
<accession>A0A1X2HNH5</accession>
<sequence length="139" mass="16278">MSSNRGQRHDDVHFETTPRVYQQHYTNHQPSYDLYPGMSRRLGNGYVPRPSPPPAPPAKRQVNFAKMNMVHHKPRNSDNGGDASMWYNPHPVLDLFPRLPEEEDEDETPVWDLYPLVLRNVQNFGTDQMRQRLQRAMLV</sequence>
<gene>
    <name evidence="2" type="ORF">BCR43DRAFT_485911</name>
</gene>